<organism evidence="2 3">
    <name type="scientific">Penicillium flavigenum</name>
    <dbReference type="NCBI Taxonomy" id="254877"/>
    <lineage>
        <taxon>Eukaryota</taxon>
        <taxon>Fungi</taxon>
        <taxon>Dikarya</taxon>
        <taxon>Ascomycota</taxon>
        <taxon>Pezizomycotina</taxon>
        <taxon>Eurotiomycetes</taxon>
        <taxon>Eurotiomycetidae</taxon>
        <taxon>Eurotiales</taxon>
        <taxon>Aspergillaceae</taxon>
        <taxon>Penicillium</taxon>
    </lineage>
</organism>
<name>A0A1V6SPF3_9EURO</name>
<keyword evidence="1" id="KW-0812">Transmembrane</keyword>
<keyword evidence="1" id="KW-1133">Transmembrane helix</keyword>
<comment type="caution">
    <text evidence="2">The sequence shown here is derived from an EMBL/GenBank/DDBJ whole genome shotgun (WGS) entry which is preliminary data.</text>
</comment>
<dbReference type="InterPro" id="IPR029057">
    <property type="entry name" value="PRTase-like"/>
</dbReference>
<dbReference type="AlphaFoldDB" id="A0A1V6SPF3"/>
<dbReference type="OrthoDB" id="544298at2759"/>
<feature type="transmembrane region" description="Helical" evidence="1">
    <location>
        <begin position="68"/>
        <end position="91"/>
    </location>
</feature>
<evidence type="ECO:0000256" key="1">
    <source>
        <dbReference type="SAM" id="Phobius"/>
    </source>
</evidence>
<dbReference type="Proteomes" id="UP000191342">
    <property type="component" value="Unassembled WGS sequence"/>
</dbReference>
<evidence type="ECO:0000313" key="2">
    <source>
        <dbReference type="EMBL" id="OQE15529.1"/>
    </source>
</evidence>
<dbReference type="Pfam" id="PF08560">
    <property type="entry name" value="DUF1757"/>
    <property type="match status" value="1"/>
</dbReference>
<evidence type="ECO:0000313" key="3">
    <source>
        <dbReference type="Proteomes" id="UP000191342"/>
    </source>
</evidence>
<dbReference type="SUPFAM" id="SSF53271">
    <property type="entry name" value="PRTase-like"/>
    <property type="match status" value="1"/>
</dbReference>
<sequence>MSRLFPHTPYAEDQPFYHTVLTAHVLFRGFQAGAMVGLVSGATRTLIAAWREGSARGPAIAGSKAPGIIRATGVGSAMGAGILAVALYLRMSGRTEIEWKDRSWRLLESKSQLLVDDWSLSGATLGAIYMTLRRPMSETMGWRRVAGGAGIGSLSGCLGYLGWKYLAGHKSRL</sequence>
<keyword evidence="1" id="KW-0472">Membrane</keyword>
<reference evidence="3" key="1">
    <citation type="journal article" date="2017" name="Nat. Microbiol.">
        <title>Global analysis of biosynthetic gene clusters reveals vast potential of secondary metabolite production in Penicillium species.</title>
        <authorList>
            <person name="Nielsen J.C."/>
            <person name="Grijseels S."/>
            <person name="Prigent S."/>
            <person name="Ji B."/>
            <person name="Dainat J."/>
            <person name="Nielsen K.F."/>
            <person name="Frisvad J.C."/>
            <person name="Workman M."/>
            <person name="Nielsen J."/>
        </authorList>
    </citation>
    <scope>NUCLEOTIDE SEQUENCE [LARGE SCALE GENOMIC DNA]</scope>
    <source>
        <strain evidence="3">IBT 14082</strain>
    </source>
</reference>
<gene>
    <name evidence="2" type="ORF">PENFLA_c031G10635</name>
</gene>
<dbReference type="InterPro" id="IPR013869">
    <property type="entry name" value="DUF1757"/>
</dbReference>
<protein>
    <submittedName>
        <fullName evidence="2">Uncharacterized protein</fullName>
    </submittedName>
</protein>
<feature type="transmembrane region" description="Helical" evidence="1">
    <location>
        <begin position="144"/>
        <end position="163"/>
    </location>
</feature>
<feature type="transmembrane region" description="Helical" evidence="1">
    <location>
        <begin position="25"/>
        <end position="47"/>
    </location>
</feature>
<dbReference type="EMBL" id="MLQL01000031">
    <property type="protein sequence ID" value="OQE15529.1"/>
    <property type="molecule type" value="Genomic_DNA"/>
</dbReference>
<proteinExistence type="predicted"/>
<keyword evidence="3" id="KW-1185">Reference proteome</keyword>
<accession>A0A1V6SPF3</accession>